<feature type="compositionally biased region" description="Low complexity" evidence="1">
    <location>
        <begin position="187"/>
        <end position="196"/>
    </location>
</feature>
<evidence type="ECO:0008006" key="5">
    <source>
        <dbReference type="Google" id="ProtNLM"/>
    </source>
</evidence>
<evidence type="ECO:0000256" key="2">
    <source>
        <dbReference type="SAM" id="Phobius"/>
    </source>
</evidence>
<evidence type="ECO:0000313" key="4">
    <source>
        <dbReference type="Proteomes" id="UP001183222"/>
    </source>
</evidence>
<accession>A0ABU2K9Q4</accession>
<gene>
    <name evidence="3" type="ORF">RM425_13255</name>
</gene>
<organism evidence="3 4">
    <name type="scientific">Blastococcus goldschmidtiae</name>
    <dbReference type="NCBI Taxonomy" id="3075546"/>
    <lineage>
        <taxon>Bacteria</taxon>
        <taxon>Bacillati</taxon>
        <taxon>Actinomycetota</taxon>
        <taxon>Actinomycetes</taxon>
        <taxon>Geodermatophilales</taxon>
        <taxon>Geodermatophilaceae</taxon>
        <taxon>Blastococcus</taxon>
    </lineage>
</organism>
<keyword evidence="2" id="KW-0472">Membrane</keyword>
<feature type="region of interest" description="Disordered" evidence="1">
    <location>
        <begin position="1"/>
        <end position="44"/>
    </location>
</feature>
<feature type="transmembrane region" description="Helical" evidence="2">
    <location>
        <begin position="60"/>
        <end position="84"/>
    </location>
</feature>
<keyword evidence="2" id="KW-1133">Transmembrane helix</keyword>
<name>A0ABU2K9Q4_9ACTN</name>
<dbReference type="RefSeq" id="WP_311345690.1">
    <property type="nucleotide sequence ID" value="NZ_JAVREI010000009.1"/>
</dbReference>
<sequence length="196" mass="19566">MSGRATARVPVTPRATTARAVPARSAPRSPSRPQLSVVATPPARPRRRARAALRSRRAPFVLLVVALLAGTTVGLLVLNTAIAVDSLQASRLRADNAQRAQDVQSLEQQVIDGNTPAAIAQAAVAAGLVPAGAAAYLVLDPDGTPVLRGEPAPAEAPPAPAPPAPEPPAPSAPAPSAPAPSAPAPSAPAERPAGGN</sequence>
<proteinExistence type="predicted"/>
<evidence type="ECO:0000313" key="3">
    <source>
        <dbReference type="EMBL" id="MDT0276873.1"/>
    </source>
</evidence>
<feature type="compositionally biased region" description="Low complexity" evidence="1">
    <location>
        <begin position="1"/>
        <end position="33"/>
    </location>
</feature>
<feature type="transmembrane region" description="Helical" evidence="2">
    <location>
        <begin position="118"/>
        <end position="139"/>
    </location>
</feature>
<feature type="compositionally biased region" description="Pro residues" evidence="1">
    <location>
        <begin position="154"/>
        <end position="186"/>
    </location>
</feature>
<keyword evidence="4" id="KW-1185">Reference proteome</keyword>
<feature type="region of interest" description="Disordered" evidence="1">
    <location>
        <begin position="144"/>
        <end position="196"/>
    </location>
</feature>
<dbReference type="EMBL" id="JAVREI010000009">
    <property type="protein sequence ID" value="MDT0276873.1"/>
    <property type="molecule type" value="Genomic_DNA"/>
</dbReference>
<protein>
    <recommendedName>
        <fullName evidence="5">Cell division protein FtsL</fullName>
    </recommendedName>
</protein>
<evidence type="ECO:0000256" key="1">
    <source>
        <dbReference type="SAM" id="MobiDB-lite"/>
    </source>
</evidence>
<keyword evidence="2" id="KW-0812">Transmembrane</keyword>
<reference evidence="4" key="1">
    <citation type="submission" date="2023-07" db="EMBL/GenBank/DDBJ databases">
        <title>30 novel species of actinomycetes from the DSMZ collection.</title>
        <authorList>
            <person name="Nouioui I."/>
        </authorList>
    </citation>
    <scope>NUCLEOTIDE SEQUENCE [LARGE SCALE GENOMIC DNA]</scope>
    <source>
        <strain evidence="4">DSM 46792</strain>
    </source>
</reference>
<comment type="caution">
    <text evidence="3">The sequence shown here is derived from an EMBL/GenBank/DDBJ whole genome shotgun (WGS) entry which is preliminary data.</text>
</comment>
<dbReference type="Proteomes" id="UP001183222">
    <property type="component" value="Unassembled WGS sequence"/>
</dbReference>